<sequence>MSKGAKRKAQENIADRVKTLTADLSTALAGDSPTTVQLATELKPELDSLYATISARTPRAPPPRGPPSTNNDENNGGSKPDKDNDAKKPPVKKPKTEDKPFHDRLEGLQRAIAQPPIAITEYETFWKTQVNYSSSEARATIEDAAIARLFRGCEMTAETEDETLDLWLQAMKKYNIAPTSIRRAIQQTEALDKKDIFKWLVQTHTHLEKHEHSTQATNFVNRIYLVLSALAFAHEYESLSDHAKKLATQSLFIAQDHALRFQDVALETASKTIDNEMADEFRRWKKKFLRNTITPRKKLESTFFLTRFGHPHHIDGKRSTEFTRLLEALYDEAPSDTRNMPLTVARYEGNRAATLGVISAFDPQLARFARETFTSCTTNAAATRGYIRGQEELAAKNNDEEEDEGSE</sequence>
<name>A0AAD6Z5L3_9AGAR</name>
<feature type="region of interest" description="Disordered" evidence="1">
    <location>
        <begin position="49"/>
        <end position="102"/>
    </location>
</feature>
<accession>A0AAD6Z5L3</accession>
<dbReference type="AlphaFoldDB" id="A0AAD6Z5L3"/>
<evidence type="ECO:0000313" key="2">
    <source>
        <dbReference type="EMBL" id="KAJ7307946.1"/>
    </source>
</evidence>
<keyword evidence="3" id="KW-1185">Reference proteome</keyword>
<proteinExistence type="predicted"/>
<reference evidence="2" key="1">
    <citation type="submission" date="2023-03" db="EMBL/GenBank/DDBJ databases">
        <title>Massive genome expansion in bonnet fungi (Mycena s.s.) driven by repeated elements and novel gene families across ecological guilds.</title>
        <authorList>
            <consortium name="Lawrence Berkeley National Laboratory"/>
            <person name="Harder C.B."/>
            <person name="Miyauchi S."/>
            <person name="Viragh M."/>
            <person name="Kuo A."/>
            <person name="Thoen E."/>
            <person name="Andreopoulos B."/>
            <person name="Lu D."/>
            <person name="Skrede I."/>
            <person name="Drula E."/>
            <person name="Henrissat B."/>
            <person name="Morin E."/>
            <person name="Kohler A."/>
            <person name="Barry K."/>
            <person name="LaButti K."/>
            <person name="Morin E."/>
            <person name="Salamov A."/>
            <person name="Lipzen A."/>
            <person name="Mereny Z."/>
            <person name="Hegedus B."/>
            <person name="Baldrian P."/>
            <person name="Stursova M."/>
            <person name="Weitz H."/>
            <person name="Taylor A."/>
            <person name="Grigoriev I.V."/>
            <person name="Nagy L.G."/>
            <person name="Martin F."/>
            <person name="Kauserud H."/>
        </authorList>
    </citation>
    <scope>NUCLEOTIDE SEQUENCE</scope>
    <source>
        <strain evidence="2">CBHHK002</strain>
    </source>
</reference>
<dbReference type="Proteomes" id="UP001218218">
    <property type="component" value="Unassembled WGS sequence"/>
</dbReference>
<evidence type="ECO:0000313" key="3">
    <source>
        <dbReference type="Proteomes" id="UP001218218"/>
    </source>
</evidence>
<dbReference type="EMBL" id="JARIHO010000086">
    <property type="protein sequence ID" value="KAJ7307946.1"/>
    <property type="molecule type" value="Genomic_DNA"/>
</dbReference>
<feature type="compositionally biased region" description="Basic and acidic residues" evidence="1">
    <location>
        <begin position="79"/>
        <end position="102"/>
    </location>
</feature>
<organism evidence="2 3">
    <name type="scientific">Mycena albidolilacea</name>
    <dbReference type="NCBI Taxonomy" id="1033008"/>
    <lineage>
        <taxon>Eukaryota</taxon>
        <taxon>Fungi</taxon>
        <taxon>Dikarya</taxon>
        <taxon>Basidiomycota</taxon>
        <taxon>Agaricomycotina</taxon>
        <taxon>Agaricomycetes</taxon>
        <taxon>Agaricomycetidae</taxon>
        <taxon>Agaricales</taxon>
        <taxon>Marasmiineae</taxon>
        <taxon>Mycenaceae</taxon>
        <taxon>Mycena</taxon>
    </lineage>
</organism>
<comment type="caution">
    <text evidence="2">The sequence shown here is derived from an EMBL/GenBank/DDBJ whole genome shotgun (WGS) entry which is preliminary data.</text>
</comment>
<evidence type="ECO:0000256" key="1">
    <source>
        <dbReference type="SAM" id="MobiDB-lite"/>
    </source>
</evidence>
<gene>
    <name evidence="2" type="ORF">DFH08DRAFT_975332</name>
</gene>
<protein>
    <submittedName>
        <fullName evidence="2">Uncharacterized protein</fullName>
    </submittedName>
</protein>